<accession>F8FBU4</accession>
<evidence type="ECO:0000313" key="10">
    <source>
        <dbReference type="EMBL" id="AEI43705.1"/>
    </source>
</evidence>
<dbReference type="Proteomes" id="UP000006620">
    <property type="component" value="Chromosome"/>
</dbReference>
<dbReference type="SMART" id="SM00825">
    <property type="entry name" value="PKS_KS"/>
    <property type="match status" value="1"/>
</dbReference>
<dbReference type="InterPro" id="IPR014030">
    <property type="entry name" value="Ketoacyl_synth_N"/>
</dbReference>
<dbReference type="InterPro" id="IPR016039">
    <property type="entry name" value="Thiolase-like"/>
</dbReference>
<dbReference type="CDD" id="cd00833">
    <property type="entry name" value="PKS"/>
    <property type="match status" value="1"/>
</dbReference>
<keyword evidence="5" id="KW-0443">Lipid metabolism</keyword>
<evidence type="ECO:0000256" key="5">
    <source>
        <dbReference type="ARBA" id="ARBA00023098"/>
    </source>
</evidence>
<protein>
    <submittedName>
        <fullName evidence="10">Beta-ketoacyl synthase</fullName>
    </submittedName>
</protein>
<name>F8FBU4_PAEMK</name>
<evidence type="ECO:0000259" key="8">
    <source>
        <dbReference type="PROSITE" id="PS50075"/>
    </source>
</evidence>
<dbReference type="GO" id="GO:0004312">
    <property type="term" value="F:fatty acid synthase activity"/>
    <property type="evidence" value="ECO:0007669"/>
    <property type="project" value="TreeGrafter"/>
</dbReference>
<dbReference type="SUPFAM" id="SSF53901">
    <property type="entry name" value="Thiolase-like"/>
    <property type="match status" value="1"/>
</dbReference>
<sequence length="1527" mass="161653">MDTRNGSEIAIVGMNCRFPGASGIDAYWKALKEGRESITFFSDEELVESGVPASQLGHRNYVKAGSVLEGIDRFDASFFGFTPREAEILDPQHRLFLENCWEALELAGYAPEKFGGRIGVFAGVFTSSYLFNLYTQPGLVESVGELTVRHGNEKDYLATRVSYKMNLKGPSVSVQTSCSTSLVAVHMAVQNLLGGECDMALAGGVSVVVPQKSGYLYQEGGILTPDGHCRPFDAKAKGTIFGSGVGVVVLKRLEDALEDGDTIYAVIKGSAINNDGADKVGFTAPSVNGQAEVIADAMAMAEVDPRSVGMIEAHGTGTPLGDPIEISALTRVYRSATDDRNYCAIGSVKSNMGHLGAASGVAGLIKAALSLYHKQIPPTLHFEEANPNIDFAGSPFFVNTELRDWGQPDGSPRHAGVSSFGMGGTNAHVVLEEAPVPEAAEDQAEAGREPEEDQLLILSAHTDSALDTAILQLGTYFDSHPGTRLRDAAYTLQVGRREFGRRAVLVARTAAEALEILRSPDSRKLWRGRAAGGRKLAFVFPGQGSQYVGMAQELYACEPLFRETLDLCAELLLPELGTDLRTLIYPESGGEEAALKLQMTSITQPALFAVEYSLAKLLISWGLEPEIMLGHSIGEYTAAALAGVFSLEDALRIVAVRGRLMQSMPAGAMLSVPLTEAQLLERIHGSLSLAAVNAPGLAVAAGPAEEIEALRDRLAAEGIEGRLLHTSHAFHSAMMDPVLEAFADEVALAQRRPPSKPFLSNLTGLPILPEEAVDPQYWARHLRGTVRFSDGVQTLLADPDLLIVEVGPGQVLTGLVWQHEQEGGSPVAVPLTRHPKDRQGDRAVLLQAVGRLWIEGAASDWEALHRGARAQRIPLPTYPFERSSYWIDRHAAGLPQAAAAQPSAEVPAEGRIFAGVWKRTPNVPVPAADAAGGSWLLLGSPQGTLMRLIGDALRKRGVTLFSTDGTEPAQVLQRYTADTGGLPARIVFAAEGTAPDVARLEALGEALRSQPPAGIPRVSVVTAGAVNASGAEIPAADRAAVLAAARDWAERLPEAEFRRLDVQAPTEDAAAARMASRWADELLAEGLPEAEAAYRGLHRYVPALEEVRTEGMDAVADPAADGGAIVFTGAPDALKLQLAERLADRGYRQFVFLVPADYPLEESALPGIGNGPEAAAAAETPEPAPAAEAGDSADAAARLAARGAALALEPTASGSPEALAEAVRRAASRFGPAAGLVIGPASAEEAYSGLLSLLPFLEAYAPSFTLCVSERPAVISAQEESPRRAEAQLGALAEGLHLRGVLAVTAVRLDRREWEAAEQAAALAGLLGSPPAQAAAAARRELAEDRMPGLAAASALQASAEAGDTAAAPEQGSAPSSPVPRSVEEEVTAIWEELFGIHPIGPDDDFFGLGGNSLLAIQLFSRLRSHYNIELQLENMFDEPTIAGLVKQVNEALAAAPAENGNPQLHAEAQAVQPPVQEQTQGAPASPPEQPSPAGQEEDQDEVERLLRELEGHSLEEIEKELNNLQG</sequence>
<dbReference type="Pfam" id="PF00698">
    <property type="entry name" value="Acyl_transf_1"/>
    <property type="match status" value="1"/>
</dbReference>
<dbReference type="InterPro" id="IPR014043">
    <property type="entry name" value="Acyl_transferase_dom"/>
</dbReference>
<keyword evidence="6" id="KW-0511">Multifunctional enzyme</keyword>
<reference evidence="11" key="1">
    <citation type="submission" date="2011-06" db="EMBL/GenBank/DDBJ databases">
        <title>Complete genome sequence of Paenibacillus mucilaginosus KNP414.</title>
        <authorList>
            <person name="Wang J."/>
            <person name="Hu S."/>
            <person name="Hu X."/>
            <person name="Zhang B."/>
            <person name="Dong D."/>
            <person name="Zhang S."/>
            <person name="Zhao K."/>
            <person name="Wu D."/>
        </authorList>
    </citation>
    <scope>NUCLEOTIDE SEQUENCE [LARGE SCALE GENOMIC DNA]</scope>
    <source>
        <strain evidence="11">KNP414</strain>
    </source>
</reference>
<dbReference type="SMART" id="SM00827">
    <property type="entry name" value="PKS_AT"/>
    <property type="match status" value="1"/>
</dbReference>
<dbReference type="Gene3D" id="3.40.47.10">
    <property type="match status" value="1"/>
</dbReference>
<feature type="region of interest" description="Disordered" evidence="7">
    <location>
        <begin position="1470"/>
        <end position="1527"/>
    </location>
</feature>
<evidence type="ECO:0000256" key="2">
    <source>
        <dbReference type="ARBA" id="ARBA00022553"/>
    </source>
</evidence>
<dbReference type="PATRIC" id="fig|1036673.3.peg.4794"/>
<keyword evidence="1" id="KW-0596">Phosphopantetheine</keyword>
<dbReference type="InterPro" id="IPR036736">
    <property type="entry name" value="ACP-like_sf"/>
</dbReference>
<feature type="compositionally biased region" description="Basic and acidic residues" evidence="7">
    <location>
        <begin position="1503"/>
        <end position="1527"/>
    </location>
</feature>
<dbReference type="GO" id="GO:0006633">
    <property type="term" value="P:fatty acid biosynthetic process"/>
    <property type="evidence" value="ECO:0007669"/>
    <property type="project" value="TreeGrafter"/>
</dbReference>
<evidence type="ECO:0000256" key="4">
    <source>
        <dbReference type="ARBA" id="ARBA00022832"/>
    </source>
</evidence>
<dbReference type="Pfam" id="PF00550">
    <property type="entry name" value="PP-binding"/>
    <property type="match status" value="1"/>
</dbReference>
<dbReference type="Gene3D" id="1.10.1200.10">
    <property type="entry name" value="ACP-like"/>
    <property type="match status" value="1"/>
</dbReference>
<feature type="region of interest" description="Disordered" evidence="7">
    <location>
        <begin position="1169"/>
        <end position="1193"/>
    </location>
</feature>
<dbReference type="SUPFAM" id="SSF51735">
    <property type="entry name" value="NAD(P)-binding Rossmann-fold domains"/>
    <property type="match status" value="1"/>
</dbReference>
<dbReference type="PROSITE" id="PS50075">
    <property type="entry name" value="CARRIER"/>
    <property type="match status" value="1"/>
</dbReference>
<dbReference type="Pfam" id="PF00109">
    <property type="entry name" value="ketoacyl-synt"/>
    <property type="match status" value="1"/>
</dbReference>
<evidence type="ECO:0000256" key="1">
    <source>
        <dbReference type="ARBA" id="ARBA00022450"/>
    </source>
</evidence>
<dbReference type="EMBL" id="CP002869">
    <property type="protein sequence ID" value="AEI43705.1"/>
    <property type="molecule type" value="Genomic_DNA"/>
</dbReference>
<feature type="compositionally biased region" description="Low complexity" evidence="7">
    <location>
        <begin position="1172"/>
        <end position="1193"/>
    </location>
</feature>
<dbReference type="SUPFAM" id="SSF52151">
    <property type="entry name" value="FabD/lysophospholipase-like"/>
    <property type="match status" value="1"/>
</dbReference>
<dbReference type="Gene3D" id="3.30.70.3290">
    <property type="match status" value="1"/>
</dbReference>
<dbReference type="RefSeq" id="WP_013918858.1">
    <property type="nucleotide sequence ID" value="NC_015690.1"/>
</dbReference>
<dbReference type="SMART" id="SM00823">
    <property type="entry name" value="PKS_PP"/>
    <property type="match status" value="1"/>
</dbReference>
<evidence type="ECO:0000313" key="11">
    <source>
        <dbReference type="Proteomes" id="UP000006620"/>
    </source>
</evidence>
<evidence type="ECO:0000256" key="7">
    <source>
        <dbReference type="SAM" id="MobiDB-lite"/>
    </source>
</evidence>
<gene>
    <name evidence="10" type="ordered locus">KNP414_05181</name>
</gene>
<dbReference type="SUPFAM" id="SSF47336">
    <property type="entry name" value="ACP-like"/>
    <property type="match status" value="1"/>
</dbReference>
<dbReference type="PANTHER" id="PTHR43775">
    <property type="entry name" value="FATTY ACID SYNTHASE"/>
    <property type="match status" value="1"/>
</dbReference>
<evidence type="ECO:0000259" key="9">
    <source>
        <dbReference type="PROSITE" id="PS52004"/>
    </source>
</evidence>
<dbReference type="GO" id="GO:0031177">
    <property type="term" value="F:phosphopantetheine binding"/>
    <property type="evidence" value="ECO:0007669"/>
    <property type="project" value="InterPro"/>
</dbReference>
<dbReference type="InterPro" id="IPR036291">
    <property type="entry name" value="NAD(P)-bd_dom_sf"/>
</dbReference>
<feature type="domain" description="Carrier" evidence="8">
    <location>
        <begin position="1378"/>
        <end position="1453"/>
    </location>
</feature>
<dbReference type="InterPro" id="IPR050091">
    <property type="entry name" value="PKS_NRPS_Biosynth_Enz"/>
</dbReference>
<organism evidence="10 11">
    <name type="scientific">Paenibacillus mucilaginosus (strain KNP414)</name>
    <dbReference type="NCBI Taxonomy" id="1036673"/>
    <lineage>
        <taxon>Bacteria</taxon>
        <taxon>Bacillati</taxon>
        <taxon>Bacillota</taxon>
        <taxon>Bacilli</taxon>
        <taxon>Bacillales</taxon>
        <taxon>Paenibacillaceae</taxon>
        <taxon>Paenibacillus</taxon>
    </lineage>
</organism>
<evidence type="ECO:0000256" key="6">
    <source>
        <dbReference type="ARBA" id="ARBA00023268"/>
    </source>
</evidence>
<dbReference type="Pfam" id="PF02801">
    <property type="entry name" value="Ketoacyl-synt_C"/>
    <property type="match status" value="1"/>
</dbReference>
<dbReference type="Gene3D" id="3.40.50.720">
    <property type="entry name" value="NAD(P)-binding Rossmann-like Domain"/>
    <property type="match status" value="1"/>
</dbReference>
<dbReference type="PANTHER" id="PTHR43775:SF51">
    <property type="entry name" value="INACTIVE PHENOLPHTHIOCEROL SYNTHESIS POLYKETIDE SYNTHASE TYPE I PKS1-RELATED"/>
    <property type="match status" value="1"/>
</dbReference>
<dbReference type="SUPFAM" id="SSF55048">
    <property type="entry name" value="Probable ACP-binding domain of malonyl-CoA ACP transacylase"/>
    <property type="match status" value="1"/>
</dbReference>
<proteinExistence type="predicted"/>
<dbReference type="InterPro" id="IPR009081">
    <property type="entry name" value="PP-bd_ACP"/>
</dbReference>
<dbReference type="InterPro" id="IPR001227">
    <property type="entry name" value="Ac_transferase_dom_sf"/>
</dbReference>
<keyword evidence="4" id="KW-0276">Fatty acid metabolism</keyword>
<dbReference type="Pfam" id="PF22621">
    <property type="entry name" value="CurL-like_PKS_C"/>
    <property type="match status" value="1"/>
</dbReference>
<feature type="region of interest" description="Disordered" evidence="7">
    <location>
        <begin position="1361"/>
        <end position="1383"/>
    </location>
</feature>
<dbReference type="Gene3D" id="3.30.70.250">
    <property type="entry name" value="Malonyl-CoA ACP transacylase, ACP-binding"/>
    <property type="match status" value="1"/>
</dbReference>
<evidence type="ECO:0000256" key="3">
    <source>
        <dbReference type="ARBA" id="ARBA00022679"/>
    </source>
</evidence>
<keyword evidence="3" id="KW-0808">Transferase</keyword>
<dbReference type="PROSITE" id="PS52004">
    <property type="entry name" value="KS3_2"/>
    <property type="match status" value="1"/>
</dbReference>
<dbReference type="KEGG" id="pms:KNP414_05181"/>
<dbReference type="InterPro" id="IPR014031">
    <property type="entry name" value="Ketoacyl_synth_C"/>
</dbReference>
<keyword evidence="2" id="KW-0597">Phosphoprotein</keyword>
<dbReference type="HOGENOM" id="CLU_000022_35_4_9"/>
<dbReference type="InterPro" id="IPR020841">
    <property type="entry name" value="PKS_Beta-ketoAc_synthase_dom"/>
</dbReference>
<feature type="domain" description="Ketosynthase family 3 (KS3)" evidence="9">
    <location>
        <begin position="6"/>
        <end position="433"/>
    </location>
</feature>
<dbReference type="InterPro" id="IPR016036">
    <property type="entry name" value="Malonyl_transacylase_ACP-bd"/>
</dbReference>
<dbReference type="Gene3D" id="3.40.366.10">
    <property type="entry name" value="Malonyl-Coenzyme A Acyl Carrier Protein, domain 2"/>
    <property type="match status" value="1"/>
</dbReference>
<reference evidence="10 11" key="2">
    <citation type="journal article" date="2013" name="Genome Announc.">
        <title>Genome Sequence of Growth-Improving Paenibacillus mucilaginosus Strain KNP414.</title>
        <authorList>
            <person name="Lu J.J."/>
            <person name="Wang J.F."/>
            <person name="Hu X.F."/>
        </authorList>
    </citation>
    <scope>NUCLEOTIDE SEQUENCE [LARGE SCALE GENOMIC DNA]</scope>
    <source>
        <strain evidence="10 11">KNP414</strain>
    </source>
</reference>
<dbReference type="InterPro" id="IPR016035">
    <property type="entry name" value="Acyl_Trfase/lysoPLipase"/>
</dbReference>
<dbReference type="FunFam" id="3.40.47.10:FF:000042">
    <property type="entry name" value="Polyketide synthase Pks13"/>
    <property type="match status" value="1"/>
</dbReference>
<dbReference type="InterPro" id="IPR020806">
    <property type="entry name" value="PKS_PP-bd"/>
</dbReference>